<sequence>MNKQFKEALKGTYVGNDLGQVAGHGGQTPAQRKGFIARAFELVVESDASYFERRAAEERAMARAGTSEVTRALHEELASRYAVLAVAIREAEAQIG</sequence>
<organism evidence="1 2">
    <name type="scientific">Sphingomonas glaciei</name>
    <dbReference type="NCBI Taxonomy" id="2938948"/>
    <lineage>
        <taxon>Bacteria</taxon>
        <taxon>Pseudomonadati</taxon>
        <taxon>Pseudomonadota</taxon>
        <taxon>Alphaproteobacteria</taxon>
        <taxon>Sphingomonadales</taxon>
        <taxon>Sphingomonadaceae</taxon>
        <taxon>Sphingomonas</taxon>
    </lineage>
</organism>
<name>A0ABY5MY87_9SPHN</name>
<evidence type="ECO:0000313" key="1">
    <source>
        <dbReference type="EMBL" id="UUR08976.1"/>
    </source>
</evidence>
<accession>A0ABY5MY87</accession>
<keyword evidence="2" id="KW-1185">Reference proteome</keyword>
<dbReference type="EMBL" id="CP097253">
    <property type="protein sequence ID" value="UUR08976.1"/>
    <property type="molecule type" value="Genomic_DNA"/>
</dbReference>
<dbReference type="Proteomes" id="UP000831921">
    <property type="component" value="Chromosome"/>
</dbReference>
<dbReference type="RefSeq" id="WP_249504746.1">
    <property type="nucleotide sequence ID" value="NZ_CP097253.1"/>
</dbReference>
<protein>
    <submittedName>
        <fullName evidence="1">Uncharacterized protein</fullName>
    </submittedName>
</protein>
<evidence type="ECO:0000313" key="2">
    <source>
        <dbReference type="Proteomes" id="UP000831921"/>
    </source>
</evidence>
<reference evidence="1 2" key="1">
    <citation type="submission" date="2022-05" db="EMBL/GenBank/DDBJ databases">
        <title>S8-45 Sphingomonas ultraviolaceadurans.</title>
        <authorList>
            <person name="Liu Y."/>
        </authorList>
    </citation>
    <scope>NUCLEOTIDE SEQUENCE [LARGE SCALE GENOMIC DNA]</scope>
    <source>
        <strain evidence="1 2">S8-45</strain>
    </source>
</reference>
<proteinExistence type="predicted"/>
<gene>
    <name evidence="1" type="ORF">M1K48_04945</name>
</gene>